<dbReference type="Gene3D" id="3.40.50.1820">
    <property type="entry name" value="alpha/beta hydrolase"/>
    <property type="match status" value="1"/>
</dbReference>
<reference evidence="2 3" key="1">
    <citation type="submission" date="2017-03" db="EMBL/GenBank/DDBJ databases">
        <title>Genomes of endolithic fungi from Antarctica.</title>
        <authorList>
            <person name="Coleine C."/>
            <person name="Masonjones S."/>
            <person name="Stajich J.E."/>
        </authorList>
    </citation>
    <scope>NUCLEOTIDE SEQUENCE [LARGE SCALE GENOMIC DNA]</scope>
    <source>
        <strain evidence="2 3">CCFEE 5311</strain>
    </source>
</reference>
<dbReference type="OrthoDB" id="416441at2759"/>
<feature type="domain" description="Xaa-Pro dipeptidyl-peptidase C-terminal" evidence="1">
    <location>
        <begin position="88"/>
        <end position="175"/>
    </location>
</feature>
<dbReference type="AlphaFoldDB" id="A0A4U0TNW9"/>
<dbReference type="STRING" id="329885.A0A4U0TNW9"/>
<protein>
    <recommendedName>
        <fullName evidence="1">Xaa-Pro dipeptidyl-peptidase C-terminal domain-containing protein</fullName>
    </recommendedName>
</protein>
<sequence length="181" mass="20512">MLVSRDFNLQDIKVPLLSVANWGGITLHLRGNVEGYIWAGSKQKWLRFVTGRHDLPFFYARQTELQRSFLDAFLKGDDWAGWSTGGMPKVSLTLRKGDKGVKDAEAEREWETRAENEWPLARTTYQKWFLTPDKALTPAAPRDCALISYKALGTMSSPELVLFCTAPFEAETEITVISPRT</sequence>
<comment type="caution">
    <text evidence="2">The sequence shown here is derived from an EMBL/GenBank/DDBJ whole genome shotgun (WGS) entry which is preliminary data.</text>
</comment>
<evidence type="ECO:0000313" key="3">
    <source>
        <dbReference type="Proteomes" id="UP000310066"/>
    </source>
</evidence>
<dbReference type="EMBL" id="NAJP01000205">
    <property type="protein sequence ID" value="TKA23741.1"/>
    <property type="molecule type" value="Genomic_DNA"/>
</dbReference>
<dbReference type="Pfam" id="PF08530">
    <property type="entry name" value="PepX_C"/>
    <property type="match status" value="1"/>
</dbReference>
<evidence type="ECO:0000259" key="1">
    <source>
        <dbReference type="Pfam" id="PF08530"/>
    </source>
</evidence>
<accession>A0A4U0TNW9</accession>
<dbReference type="SUPFAM" id="SSF53474">
    <property type="entry name" value="alpha/beta-Hydrolases"/>
    <property type="match status" value="1"/>
</dbReference>
<dbReference type="InterPro" id="IPR013736">
    <property type="entry name" value="Xaa-Pro_dipept_C"/>
</dbReference>
<proteinExistence type="predicted"/>
<name>A0A4U0TNW9_9PEZI</name>
<dbReference type="InterPro" id="IPR029058">
    <property type="entry name" value="AB_hydrolase_fold"/>
</dbReference>
<dbReference type="GO" id="GO:0008239">
    <property type="term" value="F:dipeptidyl-peptidase activity"/>
    <property type="evidence" value="ECO:0007669"/>
    <property type="project" value="InterPro"/>
</dbReference>
<evidence type="ECO:0000313" key="2">
    <source>
        <dbReference type="EMBL" id="TKA23741.1"/>
    </source>
</evidence>
<organism evidence="2 3">
    <name type="scientific">Friedmanniomyces endolithicus</name>
    <dbReference type="NCBI Taxonomy" id="329885"/>
    <lineage>
        <taxon>Eukaryota</taxon>
        <taxon>Fungi</taxon>
        <taxon>Dikarya</taxon>
        <taxon>Ascomycota</taxon>
        <taxon>Pezizomycotina</taxon>
        <taxon>Dothideomycetes</taxon>
        <taxon>Dothideomycetidae</taxon>
        <taxon>Mycosphaerellales</taxon>
        <taxon>Teratosphaeriaceae</taxon>
        <taxon>Friedmanniomyces</taxon>
    </lineage>
</organism>
<gene>
    <name evidence="2" type="ORF">B0A54_17913</name>
</gene>
<dbReference type="Proteomes" id="UP000310066">
    <property type="component" value="Unassembled WGS sequence"/>
</dbReference>